<dbReference type="Gene3D" id="1.10.8.430">
    <property type="entry name" value="Helical domain of apoptotic protease-activating factors"/>
    <property type="match status" value="1"/>
</dbReference>
<evidence type="ECO:0000256" key="1">
    <source>
        <dbReference type="ARBA" id="ARBA00008894"/>
    </source>
</evidence>
<dbReference type="InterPro" id="IPR027417">
    <property type="entry name" value="P-loop_NTPase"/>
</dbReference>
<evidence type="ECO:0000313" key="9">
    <source>
        <dbReference type="EMBL" id="KAL3502026.1"/>
    </source>
</evidence>
<dbReference type="Gene3D" id="1.20.5.4130">
    <property type="match status" value="1"/>
</dbReference>
<dbReference type="AlphaFoldDB" id="A0ABD2Y3B0"/>
<evidence type="ECO:0000259" key="7">
    <source>
        <dbReference type="Pfam" id="PF00931"/>
    </source>
</evidence>
<dbReference type="GO" id="GO:0005524">
    <property type="term" value="F:ATP binding"/>
    <property type="evidence" value="ECO:0007669"/>
    <property type="project" value="UniProtKB-KW"/>
</dbReference>
<dbReference type="SUPFAM" id="SSF52540">
    <property type="entry name" value="P-loop containing nucleoside triphosphate hydrolases"/>
    <property type="match status" value="1"/>
</dbReference>
<accession>A0ABD2Y3B0</accession>
<reference evidence="9 10" key="1">
    <citation type="submission" date="2024-11" db="EMBL/GenBank/DDBJ databases">
        <title>A near-complete genome assembly of Cinchona calisaya.</title>
        <authorList>
            <person name="Lian D.C."/>
            <person name="Zhao X.W."/>
            <person name="Wei L."/>
        </authorList>
    </citation>
    <scope>NUCLEOTIDE SEQUENCE [LARGE SCALE GENOMIC DNA]</scope>
    <source>
        <tissue evidence="9">Nenye</tissue>
    </source>
</reference>
<keyword evidence="3" id="KW-0677">Repeat</keyword>
<comment type="caution">
    <text evidence="9">The sequence shown here is derived from an EMBL/GenBank/DDBJ whole genome shotgun (WGS) entry which is preliminary data.</text>
</comment>
<protein>
    <recommendedName>
        <fullName evidence="11">NB-ARC domain-containing protein</fullName>
    </recommendedName>
</protein>
<dbReference type="Pfam" id="PF18052">
    <property type="entry name" value="Rx_N"/>
    <property type="match status" value="1"/>
</dbReference>
<dbReference type="PANTHER" id="PTHR36766">
    <property type="entry name" value="PLANT BROAD-SPECTRUM MILDEW RESISTANCE PROTEIN RPW8"/>
    <property type="match status" value="1"/>
</dbReference>
<proteinExistence type="inferred from homology"/>
<gene>
    <name evidence="9" type="ORF">ACH5RR_036475</name>
</gene>
<dbReference type="InterPro" id="IPR038005">
    <property type="entry name" value="RX-like_CC"/>
</dbReference>
<evidence type="ECO:0000259" key="8">
    <source>
        <dbReference type="Pfam" id="PF18052"/>
    </source>
</evidence>
<keyword evidence="5" id="KW-0611">Plant defense</keyword>
<dbReference type="GO" id="GO:0006952">
    <property type="term" value="P:defense response"/>
    <property type="evidence" value="ECO:0007669"/>
    <property type="project" value="UniProtKB-KW"/>
</dbReference>
<sequence>MMTNGLNLISSLLEDMRELLKCEPSSISSVKHVITMLDSGFESLQGFLLVTAEQHNDEEEIKDLCTYISHVVYEAEYMIDSFVVKVEFVWHFMLWVYFAMEDITFAREKVMEVQKEKKFDTKYHSVTKTSFHVPSQATSGATGELLVELEDQKRIIIDRLTQGRVDLDIITIVRMAGLGTTTLAKEVYDCPSVAHFFNIRAWCRLSQVYDPQEVLLNILGHIAGITGSIHEKYDKLQEQLYKFLKGRRYLVIIDDLWDINQWDKLKRSFPNDDNGSRILVTCQTLNLVCQVKPDSFVHSLRLFSDLESWKFLEKKVFYLDACPPTLQEIGKQISSHCRGLPITTSVIGGLLANTERKLDWWEKVEKNLRAKKFQCGSCLGYGLQKDLYKKLSNVGGCCRGLLIGFNK</sequence>
<dbReference type="PANTHER" id="PTHR36766:SF44">
    <property type="entry name" value="NBS-CODING RESISTANCE GENE ANALOG"/>
    <property type="match status" value="1"/>
</dbReference>
<evidence type="ECO:0000256" key="6">
    <source>
        <dbReference type="ARBA" id="ARBA00022840"/>
    </source>
</evidence>
<keyword evidence="2" id="KW-0433">Leucine-rich repeat</keyword>
<keyword evidence="4" id="KW-0547">Nucleotide-binding</keyword>
<evidence type="ECO:0000256" key="3">
    <source>
        <dbReference type="ARBA" id="ARBA00022737"/>
    </source>
</evidence>
<dbReference type="CDD" id="cd14798">
    <property type="entry name" value="RX-CC_like"/>
    <property type="match status" value="1"/>
</dbReference>
<dbReference type="Gene3D" id="3.40.50.300">
    <property type="entry name" value="P-loop containing nucleotide triphosphate hydrolases"/>
    <property type="match status" value="1"/>
</dbReference>
<name>A0ABD2Y3B0_9GENT</name>
<feature type="domain" description="NB-ARC" evidence="7">
    <location>
        <begin position="150"/>
        <end position="318"/>
    </location>
</feature>
<evidence type="ECO:0000256" key="5">
    <source>
        <dbReference type="ARBA" id="ARBA00022821"/>
    </source>
</evidence>
<dbReference type="InterPro" id="IPR002182">
    <property type="entry name" value="NB-ARC"/>
</dbReference>
<dbReference type="InterPro" id="IPR041118">
    <property type="entry name" value="Rx_N"/>
</dbReference>
<keyword evidence="10" id="KW-1185">Reference proteome</keyword>
<evidence type="ECO:0008006" key="11">
    <source>
        <dbReference type="Google" id="ProtNLM"/>
    </source>
</evidence>
<dbReference type="PRINTS" id="PR00364">
    <property type="entry name" value="DISEASERSIST"/>
</dbReference>
<feature type="domain" description="Disease resistance N-terminal" evidence="8">
    <location>
        <begin position="9"/>
        <end position="87"/>
    </location>
</feature>
<organism evidence="9 10">
    <name type="scientific">Cinchona calisaya</name>
    <dbReference type="NCBI Taxonomy" id="153742"/>
    <lineage>
        <taxon>Eukaryota</taxon>
        <taxon>Viridiplantae</taxon>
        <taxon>Streptophyta</taxon>
        <taxon>Embryophyta</taxon>
        <taxon>Tracheophyta</taxon>
        <taxon>Spermatophyta</taxon>
        <taxon>Magnoliopsida</taxon>
        <taxon>eudicotyledons</taxon>
        <taxon>Gunneridae</taxon>
        <taxon>Pentapetalae</taxon>
        <taxon>asterids</taxon>
        <taxon>lamiids</taxon>
        <taxon>Gentianales</taxon>
        <taxon>Rubiaceae</taxon>
        <taxon>Cinchonoideae</taxon>
        <taxon>Cinchoneae</taxon>
        <taxon>Cinchona</taxon>
    </lineage>
</organism>
<dbReference type="EMBL" id="JBJUIK010000015">
    <property type="protein sequence ID" value="KAL3502026.1"/>
    <property type="molecule type" value="Genomic_DNA"/>
</dbReference>
<dbReference type="Pfam" id="PF00931">
    <property type="entry name" value="NB-ARC"/>
    <property type="match status" value="1"/>
</dbReference>
<keyword evidence="6" id="KW-0067">ATP-binding</keyword>
<dbReference type="Proteomes" id="UP001630127">
    <property type="component" value="Unassembled WGS sequence"/>
</dbReference>
<evidence type="ECO:0000256" key="2">
    <source>
        <dbReference type="ARBA" id="ARBA00022614"/>
    </source>
</evidence>
<evidence type="ECO:0000256" key="4">
    <source>
        <dbReference type="ARBA" id="ARBA00022741"/>
    </source>
</evidence>
<dbReference type="InterPro" id="IPR042197">
    <property type="entry name" value="Apaf_helical"/>
</dbReference>
<comment type="similarity">
    <text evidence="1">Belongs to the disease resistance NB-LRR family.</text>
</comment>
<evidence type="ECO:0000313" key="10">
    <source>
        <dbReference type="Proteomes" id="UP001630127"/>
    </source>
</evidence>